<dbReference type="OrthoDB" id="10029320at2759"/>
<dbReference type="HOGENOM" id="CLU_020492_1_1_1"/>
<dbReference type="eggNOG" id="KOG0158">
    <property type="taxonomic scope" value="Eukaryota"/>
</dbReference>
<evidence type="ECO:0000256" key="2">
    <source>
        <dbReference type="ARBA" id="ARBA00010617"/>
    </source>
</evidence>
<feature type="binding site" description="axial binding residue" evidence="5">
    <location>
        <position position="460"/>
    </location>
    <ligand>
        <name>heme</name>
        <dbReference type="ChEBI" id="CHEBI:30413"/>
    </ligand>
    <ligandPart>
        <name>Fe</name>
        <dbReference type="ChEBI" id="CHEBI:18248"/>
    </ligandPart>
</feature>
<dbReference type="Pfam" id="PF00067">
    <property type="entry name" value="p450"/>
    <property type="match status" value="1"/>
</dbReference>
<evidence type="ECO:0000313" key="7">
    <source>
        <dbReference type="EMBL" id="EOA88725.1"/>
    </source>
</evidence>
<feature type="transmembrane region" description="Helical" evidence="6">
    <location>
        <begin position="6"/>
        <end position="25"/>
    </location>
</feature>
<evidence type="ECO:0000313" key="8">
    <source>
        <dbReference type="Proteomes" id="UP000016935"/>
    </source>
</evidence>
<sequence>MALGGLPWATMAFSGVLAALSYGLIRLVQVRRFYRDLPKPPHSFLFGHLKLFGEAFAMLPSYGHYQVAVTTIARKYNMPGVFYLDLWPIADGQMVVTDHDVALHVTAHRNHPKHRMEGVTMDPMLGAGNIVSVDGPRWKHLHRMLSPAFSISHTTAMRPAVADEVLKFRSILHEKAQSGETFRLEDFTQHLTFDVIGTATFGRSLNAQADGSPALQHFHNMCRAHRTTRESFNLVRNFFVNARRDSERRKLDANIAELIKERFEIVKRDKLDLSGKRGLGIMDLMLRDYLAGPGKSESTSLDPQFLQDAVTQVKTLLVAGSGTTSDTICFGTMLLSVHPDVVGKMREEHDRVFAPGIEASYEILKAHPSKLNELVYTKGVAKEILRFYPIGNTAREGIDTVAYRGQEWPAKHHMICPVQMAIHMDPKLFAEPLKFDPERYMREDFPRHAWRPFERGPRACLGQPLAMDEVLIVLLLTAREFDFACTDVKPNKTPRLEWFDLDLTFGDRAFQEWFFEAQPRDGMPMTVKKSQWPC</sequence>
<dbReference type="RefSeq" id="XP_008023411.1">
    <property type="nucleotide sequence ID" value="XM_008025220.1"/>
</dbReference>
<dbReference type="InterPro" id="IPR036396">
    <property type="entry name" value="Cyt_P450_sf"/>
</dbReference>
<keyword evidence="6" id="KW-0472">Membrane</keyword>
<comment type="similarity">
    <text evidence="2">Belongs to the cytochrome P450 family.</text>
</comment>
<protein>
    <recommendedName>
        <fullName evidence="9">Cytochrome P450</fullName>
    </recommendedName>
</protein>
<dbReference type="PANTHER" id="PTHR24305">
    <property type="entry name" value="CYTOCHROME P450"/>
    <property type="match status" value="1"/>
</dbReference>
<keyword evidence="6" id="KW-1133">Transmembrane helix</keyword>
<keyword evidence="8" id="KW-1185">Reference proteome</keyword>
<dbReference type="PRINTS" id="PR00385">
    <property type="entry name" value="P450"/>
</dbReference>
<dbReference type="Gene3D" id="1.10.630.10">
    <property type="entry name" value="Cytochrome P450"/>
    <property type="match status" value="1"/>
</dbReference>
<dbReference type="GO" id="GO:0020037">
    <property type="term" value="F:heme binding"/>
    <property type="evidence" value="ECO:0007669"/>
    <property type="project" value="InterPro"/>
</dbReference>
<evidence type="ECO:0000256" key="1">
    <source>
        <dbReference type="ARBA" id="ARBA00001971"/>
    </source>
</evidence>
<name>R0IVC8_EXST2</name>
<dbReference type="InterPro" id="IPR050121">
    <property type="entry name" value="Cytochrome_P450_monoxygenase"/>
</dbReference>
<dbReference type="AlphaFoldDB" id="R0IVC8"/>
<dbReference type="PANTHER" id="PTHR24305:SF232">
    <property type="entry name" value="P450, PUTATIVE (EUROFUNG)-RELATED"/>
    <property type="match status" value="1"/>
</dbReference>
<dbReference type="GO" id="GO:0005506">
    <property type="term" value="F:iron ion binding"/>
    <property type="evidence" value="ECO:0007669"/>
    <property type="project" value="InterPro"/>
</dbReference>
<evidence type="ECO:0000256" key="4">
    <source>
        <dbReference type="ARBA" id="ARBA00023004"/>
    </source>
</evidence>
<gene>
    <name evidence="7" type="ORF">SETTUDRAFT_176184</name>
</gene>
<dbReference type="GO" id="GO:0016705">
    <property type="term" value="F:oxidoreductase activity, acting on paired donors, with incorporation or reduction of molecular oxygen"/>
    <property type="evidence" value="ECO:0007669"/>
    <property type="project" value="InterPro"/>
</dbReference>
<evidence type="ECO:0008006" key="9">
    <source>
        <dbReference type="Google" id="ProtNLM"/>
    </source>
</evidence>
<dbReference type="CDD" id="cd11051">
    <property type="entry name" value="CYP59-like"/>
    <property type="match status" value="1"/>
</dbReference>
<organism evidence="7 8">
    <name type="scientific">Exserohilum turcicum (strain 28A)</name>
    <name type="common">Northern leaf blight fungus</name>
    <name type="synonym">Setosphaeria turcica</name>
    <dbReference type="NCBI Taxonomy" id="671987"/>
    <lineage>
        <taxon>Eukaryota</taxon>
        <taxon>Fungi</taxon>
        <taxon>Dikarya</taxon>
        <taxon>Ascomycota</taxon>
        <taxon>Pezizomycotina</taxon>
        <taxon>Dothideomycetes</taxon>
        <taxon>Pleosporomycetidae</taxon>
        <taxon>Pleosporales</taxon>
        <taxon>Pleosporineae</taxon>
        <taxon>Pleosporaceae</taxon>
        <taxon>Exserohilum</taxon>
    </lineage>
</organism>
<keyword evidence="4 5" id="KW-0408">Iron</keyword>
<dbReference type="Proteomes" id="UP000016935">
    <property type="component" value="Unassembled WGS sequence"/>
</dbReference>
<dbReference type="InterPro" id="IPR001128">
    <property type="entry name" value="Cyt_P450"/>
</dbReference>
<keyword evidence="5" id="KW-0349">Heme</keyword>
<dbReference type="SUPFAM" id="SSF48264">
    <property type="entry name" value="Cytochrome P450"/>
    <property type="match status" value="1"/>
</dbReference>
<accession>R0IVC8</accession>
<evidence type="ECO:0000256" key="3">
    <source>
        <dbReference type="ARBA" id="ARBA00022723"/>
    </source>
</evidence>
<dbReference type="EMBL" id="KB908526">
    <property type="protein sequence ID" value="EOA88725.1"/>
    <property type="molecule type" value="Genomic_DNA"/>
</dbReference>
<comment type="cofactor">
    <cofactor evidence="1 5">
        <name>heme</name>
        <dbReference type="ChEBI" id="CHEBI:30413"/>
    </cofactor>
</comment>
<evidence type="ECO:0000256" key="5">
    <source>
        <dbReference type="PIRSR" id="PIRSR602401-1"/>
    </source>
</evidence>
<keyword evidence="6" id="KW-0812">Transmembrane</keyword>
<evidence type="ECO:0000256" key="6">
    <source>
        <dbReference type="SAM" id="Phobius"/>
    </source>
</evidence>
<dbReference type="GeneID" id="19401450"/>
<dbReference type="InterPro" id="IPR002401">
    <property type="entry name" value="Cyt_P450_E_grp-I"/>
</dbReference>
<reference evidence="7 8" key="1">
    <citation type="journal article" date="2012" name="PLoS Pathog.">
        <title>Diverse lifestyles and strategies of plant pathogenesis encoded in the genomes of eighteen Dothideomycetes fungi.</title>
        <authorList>
            <person name="Ohm R.A."/>
            <person name="Feau N."/>
            <person name="Henrissat B."/>
            <person name="Schoch C.L."/>
            <person name="Horwitz B.A."/>
            <person name="Barry K.W."/>
            <person name="Condon B.J."/>
            <person name="Copeland A.C."/>
            <person name="Dhillon B."/>
            <person name="Glaser F."/>
            <person name="Hesse C.N."/>
            <person name="Kosti I."/>
            <person name="LaButti K."/>
            <person name="Lindquist E.A."/>
            <person name="Lucas S."/>
            <person name="Salamov A.A."/>
            <person name="Bradshaw R.E."/>
            <person name="Ciuffetti L."/>
            <person name="Hamelin R.C."/>
            <person name="Kema G.H.J."/>
            <person name="Lawrence C."/>
            <person name="Scott J.A."/>
            <person name="Spatafora J.W."/>
            <person name="Turgeon B.G."/>
            <person name="de Wit P.J.G.M."/>
            <person name="Zhong S."/>
            <person name="Goodwin S.B."/>
            <person name="Grigoriev I.V."/>
        </authorList>
    </citation>
    <scope>NUCLEOTIDE SEQUENCE [LARGE SCALE GENOMIC DNA]</scope>
    <source>
        <strain evidence="8">28A</strain>
    </source>
</reference>
<dbReference type="GO" id="GO:0004497">
    <property type="term" value="F:monooxygenase activity"/>
    <property type="evidence" value="ECO:0007669"/>
    <property type="project" value="InterPro"/>
</dbReference>
<dbReference type="STRING" id="671987.R0IVC8"/>
<keyword evidence="3 5" id="KW-0479">Metal-binding</keyword>
<reference evidence="7 8" key="2">
    <citation type="journal article" date="2013" name="PLoS Genet.">
        <title>Comparative genome structure, secondary metabolite, and effector coding capacity across Cochliobolus pathogens.</title>
        <authorList>
            <person name="Condon B.J."/>
            <person name="Leng Y."/>
            <person name="Wu D."/>
            <person name="Bushley K.E."/>
            <person name="Ohm R.A."/>
            <person name="Otillar R."/>
            <person name="Martin J."/>
            <person name="Schackwitz W."/>
            <person name="Grimwood J."/>
            <person name="MohdZainudin N."/>
            <person name="Xue C."/>
            <person name="Wang R."/>
            <person name="Manning V.A."/>
            <person name="Dhillon B."/>
            <person name="Tu Z.J."/>
            <person name="Steffenson B.J."/>
            <person name="Salamov A."/>
            <person name="Sun H."/>
            <person name="Lowry S."/>
            <person name="LaButti K."/>
            <person name="Han J."/>
            <person name="Copeland A."/>
            <person name="Lindquist E."/>
            <person name="Barry K."/>
            <person name="Schmutz J."/>
            <person name="Baker S.E."/>
            <person name="Ciuffetti L.M."/>
            <person name="Grigoriev I.V."/>
            <person name="Zhong S."/>
            <person name="Turgeon B.G."/>
        </authorList>
    </citation>
    <scope>NUCLEOTIDE SEQUENCE [LARGE SCALE GENOMIC DNA]</scope>
    <source>
        <strain evidence="8">28A</strain>
    </source>
</reference>
<dbReference type="PRINTS" id="PR00463">
    <property type="entry name" value="EP450I"/>
</dbReference>
<proteinExistence type="inferred from homology"/>